<dbReference type="GO" id="GO:0005634">
    <property type="term" value="C:nucleus"/>
    <property type="evidence" value="ECO:0007669"/>
    <property type="project" value="TreeGrafter"/>
</dbReference>
<dbReference type="InterPro" id="IPR035248">
    <property type="entry name" value="PRMT5_C"/>
</dbReference>
<dbReference type="Pfam" id="PF00724">
    <property type="entry name" value="Oxidored_FMN"/>
    <property type="match status" value="1"/>
</dbReference>
<keyword evidence="3 4" id="KW-0949">S-adenosyl-L-methionine</keyword>
<keyword evidence="12" id="KW-1185">Reference proteome</keyword>
<dbReference type="SUPFAM" id="SSF51395">
    <property type="entry name" value="FMN-linked oxidoreductases"/>
    <property type="match status" value="1"/>
</dbReference>
<dbReference type="InterPro" id="IPR029063">
    <property type="entry name" value="SAM-dependent_MTases_sf"/>
</dbReference>
<dbReference type="STRING" id="401625.A0A0P1BFB1"/>
<feature type="region of interest" description="Disordered" evidence="5">
    <location>
        <begin position="1435"/>
        <end position="1465"/>
    </location>
</feature>
<evidence type="ECO:0000256" key="1">
    <source>
        <dbReference type="ARBA" id="ARBA00022603"/>
    </source>
</evidence>
<feature type="compositionally biased region" description="Low complexity" evidence="5">
    <location>
        <begin position="260"/>
        <end position="290"/>
    </location>
</feature>
<keyword evidence="6" id="KW-1133">Transmembrane helix</keyword>
<dbReference type="Proteomes" id="UP000054845">
    <property type="component" value="Unassembled WGS sequence"/>
</dbReference>
<dbReference type="Pfam" id="PF17286">
    <property type="entry name" value="PRMT5_C"/>
    <property type="match status" value="1"/>
</dbReference>
<dbReference type="InterPro" id="IPR025799">
    <property type="entry name" value="Arg_MeTrfase"/>
</dbReference>
<dbReference type="InterPro" id="IPR035075">
    <property type="entry name" value="PRMT5"/>
</dbReference>
<evidence type="ECO:0000256" key="3">
    <source>
        <dbReference type="ARBA" id="ARBA00022691"/>
    </source>
</evidence>
<dbReference type="GO" id="GO:0016491">
    <property type="term" value="F:oxidoreductase activity"/>
    <property type="evidence" value="ECO:0007669"/>
    <property type="project" value="InterPro"/>
</dbReference>
<dbReference type="PANTHER" id="PTHR10738">
    <property type="entry name" value="PROTEIN ARGININE N-METHYLTRANSFERASE 5"/>
    <property type="match status" value="1"/>
</dbReference>
<dbReference type="OrthoDB" id="1368803at2759"/>
<dbReference type="InterPro" id="IPR013785">
    <property type="entry name" value="Aldolase_TIM"/>
</dbReference>
<feature type="region of interest" description="Disordered" evidence="5">
    <location>
        <begin position="1"/>
        <end position="26"/>
    </location>
</feature>
<accession>A0A0P1BFB1</accession>
<evidence type="ECO:0000259" key="7">
    <source>
        <dbReference type="Pfam" id="PF00724"/>
    </source>
</evidence>
<feature type="domain" description="PRMT5 TIM barrel" evidence="9">
    <location>
        <begin position="291"/>
        <end position="570"/>
    </location>
</feature>
<evidence type="ECO:0000256" key="6">
    <source>
        <dbReference type="SAM" id="Phobius"/>
    </source>
</evidence>
<dbReference type="GO" id="GO:0010181">
    <property type="term" value="F:FMN binding"/>
    <property type="evidence" value="ECO:0007669"/>
    <property type="project" value="InterPro"/>
</dbReference>
<proteinExistence type="predicted"/>
<evidence type="ECO:0000259" key="10">
    <source>
        <dbReference type="Pfam" id="PF17286"/>
    </source>
</evidence>
<organism evidence="11 12">
    <name type="scientific">Ceraceosorus bombacis</name>
    <dbReference type="NCBI Taxonomy" id="401625"/>
    <lineage>
        <taxon>Eukaryota</taxon>
        <taxon>Fungi</taxon>
        <taxon>Dikarya</taxon>
        <taxon>Basidiomycota</taxon>
        <taxon>Ustilaginomycotina</taxon>
        <taxon>Exobasidiomycetes</taxon>
        <taxon>Ceraceosorales</taxon>
        <taxon>Ceraceosoraceae</taxon>
        <taxon>Ceraceosorus</taxon>
    </lineage>
</organism>
<dbReference type="Gene3D" id="3.40.50.150">
    <property type="entry name" value="Vaccinia Virus protein VP39"/>
    <property type="match status" value="1"/>
</dbReference>
<dbReference type="PROSITE" id="PS51678">
    <property type="entry name" value="SAM_MT_PRMT"/>
    <property type="match status" value="1"/>
</dbReference>
<evidence type="ECO:0000256" key="4">
    <source>
        <dbReference type="PROSITE-ProRule" id="PRU01015"/>
    </source>
</evidence>
<feature type="compositionally biased region" description="Polar residues" evidence="5">
    <location>
        <begin position="432"/>
        <end position="446"/>
    </location>
</feature>
<feature type="region of interest" description="Disordered" evidence="5">
    <location>
        <begin position="213"/>
        <end position="301"/>
    </location>
</feature>
<feature type="transmembrane region" description="Helical" evidence="6">
    <location>
        <begin position="1611"/>
        <end position="1630"/>
    </location>
</feature>
<evidence type="ECO:0000256" key="2">
    <source>
        <dbReference type="ARBA" id="ARBA00022679"/>
    </source>
</evidence>
<keyword evidence="6" id="KW-0472">Membrane</keyword>
<dbReference type="GO" id="GO:0032259">
    <property type="term" value="P:methylation"/>
    <property type="evidence" value="ECO:0007669"/>
    <property type="project" value="UniProtKB-KW"/>
</dbReference>
<keyword evidence="6" id="KW-0812">Transmembrane</keyword>
<feature type="domain" description="PRMT5 arginine-N-methyltransferase" evidence="8">
    <location>
        <begin position="579"/>
        <end position="744"/>
    </location>
</feature>
<sequence length="1635" mass="175293">MSAPAPVGVESGPPLPIGQFVDFNSHGPQPVKAFPYASLAAVESQARRGPPSASGSTSGRATPGGLEPLPEASHINALSEASGPSPAGLPGPKGSASATSRSNGKAASSRLEGLSADIDAALAGLTQVQRLRAILRSEGYDKVVVPLTNEKWKDRWERMCLAPATPVMNGHMAGDGPAPAHDSPGASAWDQPKHAMSNPGAMGESWEILTREQGMKRSTSRPHVALPDDSPRRGGTAPEGAPKSGGGSGPAATFKRKLKSPMMSGHGSGGSSKSPPSEASAPSTAFAFSSETEEQARMREAEDWRRAPAFRRNEVNIAKIDETDGLVAVISPWLELDSPDEGVRLDSEIALRQEVAYAAFLGIPQVVLPAPSSSPSHVPFLPFYARAISGLLSSGGTETAPAGSWMQLSLRLPVSSVHAARIWLNKQSGAKSSKSTESLDSGFTSGTERDRGAAVRSDNDWAWSVWELMRQITGYPTRLSVALDLGVPLPSAASLSHWAAEPVGLVLMPAGSFLANAKGFPVLSKAAQSLCRSLMRRKPLFVLSGIQEPPPRHTRGTPSGYLQYLRHIERSAPAESAVDTFARGYADWLQAPLQPLMDNLESQTYEVFERDPIKYQLYEEAVAQALADRSVVGVISVWVCGAGRGPLVSRVLAAATKARRNVKVIALEKNANALVTLQERIVNEWGDKVELRFGDMRTMPAPSDVRQRADIVVSELLGSFGDNELSPECLDGAMRFLKPDGVSIPSSYTPFLTPLSSAKLHSEVLNVGGSTGNAPSSGSLTERLTKASETPYVVLFQAVQLLAAHGGRGNWEQVQHAWTFEHAPLESTPTVRGHDGLPITNQHNVRSTTHTFHIPEAGTCHGLAGYFEAHLYGNVFCSIHPDPERTSTDMLSWFPIFFPFKEPLYLPAKSELDVSMWRLTSDRKVWYEWCAQAYLSGAALAIQTEAEVRPSARRQASIPGLRTVSAASNDSHDAGANGAFVNAPNTPGMPSVLLPSSSDEVHSHSAAAAAMGRPKSVAGNHVATSNIIIPQRIYIAGTALHNPGGSPSVRILHSLRLAPVIQTKVVSLSVVCSLDINPRVFYCYHLGHRSFSAFTRAVTYRLSNTSPRPNAGSTGAAPASLPDQKMSESVKILSQKLDFGNGKVAPNRLVKAPMEEMLGRFGGSAPTPALLKLYRHWAKAGWGMVITGNVAVDRTHLGFPWDISFPSPPHSDALISDFKAYAEASSGRDNSSIDEADRPLVVVQLVHAGRQSLRGSGRAPWKPALAPSAVPMRPSEGMGVVGKALDWLLWGTPRAMTLPEIQEMVNRFAAAAEACSRAGFDGIELHASHGYQLSAFLSPRTNLRADAYGGDAQRRARILLEIVTEARKRVPREFLIGVKLNSSDYIQGGLTEDDALLNVRWLAEHGGVDFVEISGGNYENPSFMTEGFNAEEEMRKLQGDTSVSAPQRGTEASQRQKDQGARSARSHAREAFFHNFAKKARDNLPASSSTRLIVTGGLKTRAGMASAIENSHVDGVGIGRMAAVYPDLPRRVLDQNVVDDEDPRANGPKYVIPGSGLLGYIPIKFVGAGWGTAWHNGMMSYLVLDRKPDVHASTPRILLGIFAPSVLQLRIHAFIAAILVFLVAFLPGVARQKTV</sequence>
<dbReference type="Gene3D" id="3.20.20.70">
    <property type="entry name" value="Aldolase class I"/>
    <property type="match status" value="1"/>
</dbReference>
<dbReference type="GO" id="GO:0005829">
    <property type="term" value="C:cytosol"/>
    <property type="evidence" value="ECO:0007669"/>
    <property type="project" value="TreeGrafter"/>
</dbReference>
<evidence type="ECO:0000256" key="5">
    <source>
        <dbReference type="SAM" id="MobiDB-lite"/>
    </source>
</evidence>
<dbReference type="SUPFAM" id="SSF53335">
    <property type="entry name" value="S-adenosyl-L-methionine-dependent methyltransferases"/>
    <property type="match status" value="1"/>
</dbReference>
<dbReference type="GO" id="GO:0016274">
    <property type="term" value="F:protein-arginine N-methyltransferase activity"/>
    <property type="evidence" value="ECO:0007669"/>
    <property type="project" value="InterPro"/>
</dbReference>
<dbReference type="InterPro" id="IPR001155">
    <property type="entry name" value="OxRdtase_FMN_N"/>
</dbReference>
<feature type="domain" description="NADH:flavin oxidoreductase/NADH oxidase N-terminal" evidence="7">
    <location>
        <begin position="1138"/>
        <end position="1406"/>
    </location>
</feature>
<reference evidence="11 12" key="1">
    <citation type="submission" date="2014-09" db="EMBL/GenBank/DDBJ databases">
        <authorList>
            <person name="Magalhaes I.L.F."/>
            <person name="Oliveira U."/>
            <person name="Santos F.R."/>
            <person name="Vidigal T.H.D.A."/>
            <person name="Brescovit A.D."/>
            <person name="Santos A.J."/>
        </authorList>
    </citation>
    <scope>NUCLEOTIDE SEQUENCE [LARGE SCALE GENOMIC DNA]</scope>
</reference>
<feature type="region of interest" description="Disordered" evidence="5">
    <location>
        <begin position="173"/>
        <end position="201"/>
    </location>
</feature>
<feature type="region of interest" description="Disordered" evidence="5">
    <location>
        <begin position="432"/>
        <end position="451"/>
    </location>
</feature>
<dbReference type="EMBL" id="CCYA01000243">
    <property type="protein sequence ID" value="CEH14590.1"/>
    <property type="molecule type" value="Genomic_DNA"/>
</dbReference>
<feature type="compositionally biased region" description="Low complexity" evidence="5">
    <location>
        <begin position="81"/>
        <end position="98"/>
    </location>
</feature>
<evidence type="ECO:0000313" key="12">
    <source>
        <dbReference type="Proteomes" id="UP000054845"/>
    </source>
</evidence>
<keyword evidence="1 4" id="KW-0489">Methyltransferase</keyword>
<evidence type="ECO:0000259" key="8">
    <source>
        <dbReference type="Pfam" id="PF05185"/>
    </source>
</evidence>
<dbReference type="Pfam" id="PF05185">
    <property type="entry name" value="PRMT5"/>
    <property type="match status" value="1"/>
</dbReference>
<keyword evidence="2 4" id="KW-0808">Transferase</keyword>
<name>A0A0P1BFB1_9BASI</name>
<dbReference type="Gene3D" id="2.70.160.11">
    <property type="entry name" value="Hnrnp arginine n-methyltransferase1"/>
    <property type="match status" value="1"/>
</dbReference>
<dbReference type="Gene3D" id="3.20.20.150">
    <property type="entry name" value="Divalent-metal-dependent TIM barrel enzymes"/>
    <property type="match status" value="1"/>
</dbReference>
<dbReference type="CDD" id="cd02440">
    <property type="entry name" value="AdoMet_MTases"/>
    <property type="match status" value="1"/>
</dbReference>
<protein>
    <submittedName>
        <fullName evidence="11">Protein kinase inhibitor</fullName>
    </submittedName>
</protein>
<evidence type="ECO:0000259" key="9">
    <source>
        <dbReference type="Pfam" id="PF17285"/>
    </source>
</evidence>
<dbReference type="InterPro" id="IPR035247">
    <property type="entry name" value="PRMT5_TIM"/>
</dbReference>
<dbReference type="Pfam" id="PF17285">
    <property type="entry name" value="PRMT5_TIM"/>
    <property type="match status" value="1"/>
</dbReference>
<feature type="domain" description="PRMT5 oligomerisation" evidence="10">
    <location>
        <begin position="747"/>
        <end position="937"/>
    </location>
</feature>
<feature type="compositionally biased region" description="Polar residues" evidence="5">
    <location>
        <begin position="1439"/>
        <end position="1453"/>
    </location>
</feature>
<evidence type="ECO:0000313" key="11">
    <source>
        <dbReference type="EMBL" id="CEH14590.1"/>
    </source>
</evidence>
<dbReference type="PANTHER" id="PTHR10738:SF0">
    <property type="entry name" value="PROTEIN ARGININE N-METHYLTRANSFERASE 5"/>
    <property type="match status" value="1"/>
</dbReference>
<dbReference type="GO" id="GO:0006355">
    <property type="term" value="P:regulation of DNA-templated transcription"/>
    <property type="evidence" value="ECO:0007669"/>
    <property type="project" value="TreeGrafter"/>
</dbReference>
<feature type="region of interest" description="Disordered" evidence="5">
    <location>
        <begin position="41"/>
        <end position="106"/>
    </location>
</feature>